<dbReference type="Pfam" id="PF12796">
    <property type="entry name" value="Ank_2"/>
    <property type="match status" value="2"/>
</dbReference>
<evidence type="ECO:0000256" key="8">
    <source>
        <dbReference type="SAM" id="Phobius"/>
    </source>
</evidence>
<evidence type="ECO:0000256" key="1">
    <source>
        <dbReference type="ARBA" id="ARBA00004141"/>
    </source>
</evidence>
<dbReference type="Gene3D" id="1.25.40.20">
    <property type="entry name" value="Ankyrin repeat-containing domain"/>
    <property type="match status" value="3"/>
</dbReference>
<keyword evidence="3" id="KW-0677">Repeat</keyword>
<dbReference type="PROSITE" id="PS50088">
    <property type="entry name" value="ANK_REPEAT"/>
    <property type="match status" value="3"/>
</dbReference>
<feature type="transmembrane region" description="Helical" evidence="8">
    <location>
        <begin position="513"/>
        <end position="534"/>
    </location>
</feature>
<feature type="transmembrane region" description="Helical" evidence="8">
    <location>
        <begin position="546"/>
        <end position="571"/>
    </location>
</feature>
<dbReference type="PROSITE" id="PS50297">
    <property type="entry name" value="ANK_REP_REGION"/>
    <property type="match status" value="3"/>
</dbReference>
<dbReference type="GO" id="GO:0005886">
    <property type="term" value="C:plasma membrane"/>
    <property type="evidence" value="ECO:0007669"/>
    <property type="project" value="TreeGrafter"/>
</dbReference>
<dbReference type="Pfam" id="PF13962">
    <property type="entry name" value="PGG"/>
    <property type="match status" value="1"/>
</dbReference>
<comment type="subcellular location">
    <subcellularLocation>
        <location evidence="1">Membrane</location>
        <topology evidence="1">Multi-pass membrane protein</topology>
    </subcellularLocation>
</comment>
<feature type="repeat" description="ANK" evidence="7">
    <location>
        <begin position="383"/>
        <end position="416"/>
    </location>
</feature>
<dbReference type="AlphaFoldDB" id="A0A9R0RA40"/>
<evidence type="ECO:0000259" key="9">
    <source>
        <dbReference type="Pfam" id="PF13962"/>
    </source>
</evidence>
<evidence type="ECO:0000313" key="11">
    <source>
        <dbReference type="Proteomes" id="UP000324705"/>
    </source>
</evidence>
<dbReference type="SUPFAM" id="SSF48403">
    <property type="entry name" value="Ankyrin repeat"/>
    <property type="match status" value="1"/>
</dbReference>
<evidence type="ECO:0000256" key="3">
    <source>
        <dbReference type="ARBA" id="ARBA00022737"/>
    </source>
</evidence>
<reference evidence="10 11" key="1">
    <citation type="submission" date="2017-09" db="EMBL/GenBank/DDBJ databases">
        <authorList>
            <consortium name="International Durum Wheat Genome Sequencing Consortium (IDWGSC)"/>
            <person name="Milanesi L."/>
        </authorList>
    </citation>
    <scope>NUCLEOTIDE SEQUENCE [LARGE SCALE GENOMIC DNA]</scope>
    <source>
        <strain evidence="11">cv. Svevo</strain>
    </source>
</reference>
<dbReference type="EMBL" id="LT934115">
    <property type="protein sequence ID" value="VAH55997.1"/>
    <property type="molecule type" value="Genomic_DNA"/>
</dbReference>
<evidence type="ECO:0000256" key="4">
    <source>
        <dbReference type="ARBA" id="ARBA00022989"/>
    </source>
</evidence>
<accession>A0A9R0RA40</accession>
<dbReference type="OMA" id="IAVDYHH"/>
<feature type="transmembrane region" description="Helical" evidence="8">
    <location>
        <begin position="591"/>
        <end position="615"/>
    </location>
</feature>
<evidence type="ECO:0000256" key="5">
    <source>
        <dbReference type="ARBA" id="ARBA00023043"/>
    </source>
</evidence>
<keyword evidence="2 8" id="KW-0812">Transmembrane</keyword>
<keyword evidence="4 8" id="KW-1133">Transmembrane helix</keyword>
<feature type="domain" description="PGG" evidence="9">
    <location>
        <begin position="466"/>
        <end position="571"/>
    </location>
</feature>
<keyword evidence="11" id="KW-1185">Reference proteome</keyword>
<keyword evidence="5 7" id="KW-0040">ANK repeat</keyword>
<dbReference type="PANTHER" id="PTHR24186:SF41">
    <property type="entry name" value="PGG DOMAIN-CONTAINING PROTEIN"/>
    <property type="match status" value="1"/>
</dbReference>
<feature type="repeat" description="ANK" evidence="7">
    <location>
        <begin position="179"/>
        <end position="211"/>
    </location>
</feature>
<protein>
    <recommendedName>
        <fullName evidence="9">PGG domain-containing protein</fullName>
    </recommendedName>
</protein>
<dbReference type="Pfam" id="PF00023">
    <property type="entry name" value="Ank"/>
    <property type="match status" value="1"/>
</dbReference>
<evidence type="ECO:0000313" key="10">
    <source>
        <dbReference type="EMBL" id="VAH55997.1"/>
    </source>
</evidence>
<dbReference type="SMART" id="SM00248">
    <property type="entry name" value="ANK"/>
    <property type="match status" value="8"/>
</dbReference>
<sequence>MTHFLHEYKDRYKPPKTRIMSNFNRQTTYIMEFRQAAGDFKDDGSSFMCSRLYIATFQGRPQEVAGLLAGRSGDAPPAAHSKGIAVVDHHGRPCTTQEVTGEGNTLLHIAAGQGHGGLIAEVCYHDSSLLSSVNRALDTPLHSAARAGHADAAEAVVRLARANVEEDALRGILRGRNDAGDTALHLAARHGHREAVERLMKLAPELAAEVDGAGVSALYLAVMSGSVDAVRAVASRGDASAAGPSSQNALHAAVLQSSEMVDLLLQWRPALASNLDTNKSSPLHFAASDGDCSIIEALLTHSPPSTAYLQDSDGVSALHAAARMGHVAAVRLLLELYPSCADIRDNRGRSFVHVAAMKGHSSVMSYVIENRMLEHLLNMQDKEGNTPLHLAVAAGEHKVISKLLACKKVHTHMMNNAGRTPSDLIEDSTGFYSMIKLVVKLYISGARFRPERQDHIEKWKGQDIMKWRETTSKNLAIVSTLVATIAFSAAFNVPGSYGSDGKANLDGDRFYNAFLVLDTIAVTTSVVATILLIYGRASQTNRNWIGFIVSMHFLWVALNSMMLAFFMAIAAVVSDKNPMKIALSQLMYGGLYILTTLLACFAMPGSFLGVVRFLVGGCSEHLRRSKRRISRQFPFVVYYAFNVIVFIIVNTIVLVLISAAGRLPR</sequence>
<feature type="transmembrane region" description="Helical" evidence="8">
    <location>
        <begin position="636"/>
        <end position="660"/>
    </location>
</feature>
<proteinExistence type="predicted"/>
<organism evidence="10 11">
    <name type="scientific">Triticum turgidum subsp. durum</name>
    <name type="common">Durum wheat</name>
    <name type="synonym">Triticum durum</name>
    <dbReference type="NCBI Taxonomy" id="4567"/>
    <lineage>
        <taxon>Eukaryota</taxon>
        <taxon>Viridiplantae</taxon>
        <taxon>Streptophyta</taxon>
        <taxon>Embryophyta</taxon>
        <taxon>Tracheophyta</taxon>
        <taxon>Spermatophyta</taxon>
        <taxon>Magnoliopsida</taxon>
        <taxon>Liliopsida</taxon>
        <taxon>Poales</taxon>
        <taxon>Poaceae</taxon>
        <taxon>BOP clade</taxon>
        <taxon>Pooideae</taxon>
        <taxon>Triticodae</taxon>
        <taxon>Triticeae</taxon>
        <taxon>Triticinae</taxon>
        <taxon>Triticum</taxon>
    </lineage>
</organism>
<evidence type="ECO:0000256" key="7">
    <source>
        <dbReference type="PROSITE-ProRule" id="PRU00023"/>
    </source>
</evidence>
<dbReference type="PANTHER" id="PTHR24186">
    <property type="entry name" value="PROTEIN PHOSPHATASE 1 REGULATORY SUBUNIT"/>
    <property type="match status" value="1"/>
</dbReference>
<dbReference type="Gramene" id="TRITD3Av1G008690.1">
    <property type="protein sequence ID" value="TRITD3Av1G008690.1"/>
    <property type="gene ID" value="TRITD3Av1G008690"/>
</dbReference>
<evidence type="ECO:0000256" key="2">
    <source>
        <dbReference type="ARBA" id="ARBA00022692"/>
    </source>
</evidence>
<feature type="repeat" description="ANK" evidence="7">
    <location>
        <begin position="313"/>
        <end position="335"/>
    </location>
</feature>
<name>A0A9R0RA40_TRITD</name>
<keyword evidence="6 8" id="KW-0472">Membrane</keyword>
<dbReference type="InterPro" id="IPR036770">
    <property type="entry name" value="Ankyrin_rpt-contain_sf"/>
</dbReference>
<evidence type="ECO:0000256" key="6">
    <source>
        <dbReference type="ARBA" id="ARBA00023136"/>
    </source>
</evidence>
<gene>
    <name evidence="10" type="ORF">TRITD_3Av1G008690</name>
</gene>
<dbReference type="Proteomes" id="UP000324705">
    <property type="component" value="Chromosome 3A"/>
</dbReference>
<dbReference type="InterPro" id="IPR026961">
    <property type="entry name" value="PGG_dom"/>
</dbReference>
<feature type="transmembrane region" description="Helical" evidence="8">
    <location>
        <begin position="475"/>
        <end position="493"/>
    </location>
</feature>
<dbReference type="InterPro" id="IPR002110">
    <property type="entry name" value="Ankyrin_rpt"/>
</dbReference>